<dbReference type="GO" id="GO:0003824">
    <property type="term" value="F:catalytic activity"/>
    <property type="evidence" value="ECO:0007669"/>
    <property type="project" value="InterPro"/>
</dbReference>
<evidence type="ECO:0000256" key="1">
    <source>
        <dbReference type="PIRSR" id="PIRSR601310-1"/>
    </source>
</evidence>
<dbReference type="PANTHER" id="PTHR46648">
    <property type="entry name" value="HIT FAMILY PROTEIN 1"/>
    <property type="match status" value="1"/>
</dbReference>
<dbReference type="GO" id="GO:0009117">
    <property type="term" value="P:nucleotide metabolic process"/>
    <property type="evidence" value="ECO:0007669"/>
    <property type="project" value="TreeGrafter"/>
</dbReference>
<dbReference type="PROSITE" id="PS00892">
    <property type="entry name" value="HIT_1"/>
    <property type="match status" value="1"/>
</dbReference>
<evidence type="ECO:0000256" key="3">
    <source>
        <dbReference type="PROSITE-ProRule" id="PRU00464"/>
    </source>
</evidence>
<feature type="short sequence motif" description="Histidine triad motif" evidence="2 3">
    <location>
        <begin position="97"/>
        <end position="101"/>
    </location>
</feature>
<dbReference type="CDD" id="cd01277">
    <property type="entry name" value="HINT_subgroup"/>
    <property type="match status" value="1"/>
</dbReference>
<dbReference type="Pfam" id="PF01230">
    <property type="entry name" value="HIT"/>
    <property type="match status" value="1"/>
</dbReference>
<dbReference type="SUPFAM" id="SSF54197">
    <property type="entry name" value="HIT-like"/>
    <property type="match status" value="1"/>
</dbReference>
<feature type="domain" description="HIT" evidence="4">
    <location>
        <begin position="5"/>
        <end position="112"/>
    </location>
</feature>
<proteinExistence type="predicted"/>
<dbReference type="KEGG" id="faf:OE104_08670"/>
<dbReference type="InterPro" id="IPR039384">
    <property type="entry name" value="HINT"/>
</dbReference>
<dbReference type="FunFam" id="3.30.428.10:FF:000007">
    <property type="entry name" value="HIT family protein"/>
    <property type="match status" value="1"/>
</dbReference>
<evidence type="ECO:0000259" key="4">
    <source>
        <dbReference type="PROSITE" id="PS51084"/>
    </source>
</evidence>
<protein>
    <submittedName>
        <fullName evidence="5">HIT family protein</fullName>
    </submittedName>
</protein>
<dbReference type="Proteomes" id="UP001164718">
    <property type="component" value="Chromosome"/>
</dbReference>
<dbReference type="InterPro" id="IPR019808">
    <property type="entry name" value="Histidine_triad_CS"/>
</dbReference>
<feature type="active site" description="Tele-AMP-histidine intermediate" evidence="1">
    <location>
        <position position="99"/>
    </location>
</feature>
<sequence>MNDCIFCKIIHGELPAAKVYEDENVLAFLDISQVTKGHTLVVPKVHQPNLYELTPEAATDVFTAVPKIANAIKAAYNPIGLNLLNNNGEHAGQSVFHFHVHLIPRYGEKDGFGAIWKTHDSEYSSDDLQTIAQTIAKQL</sequence>
<dbReference type="InterPro" id="IPR001310">
    <property type="entry name" value="Histidine_triad_HIT"/>
</dbReference>
<accession>A0A9E8LT43</accession>
<dbReference type="PANTHER" id="PTHR46648:SF1">
    <property type="entry name" value="ADENOSINE 5'-MONOPHOSPHORAMIDASE HNT1"/>
    <property type="match status" value="1"/>
</dbReference>
<dbReference type="RefSeq" id="WP_275416493.1">
    <property type="nucleotide sequence ID" value="NZ_CP106878.1"/>
</dbReference>
<dbReference type="PROSITE" id="PS51084">
    <property type="entry name" value="HIT_2"/>
    <property type="match status" value="1"/>
</dbReference>
<organism evidence="5 6">
    <name type="scientific">Fervidibacillus albus</name>
    <dbReference type="NCBI Taxonomy" id="2980026"/>
    <lineage>
        <taxon>Bacteria</taxon>
        <taxon>Bacillati</taxon>
        <taxon>Bacillota</taxon>
        <taxon>Bacilli</taxon>
        <taxon>Bacillales</taxon>
        <taxon>Bacillaceae</taxon>
        <taxon>Fervidibacillus</taxon>
    </lineage>
</organism>
<reference evidence="5" key="1">
    <citation type="submission" date="2022-09" db="EMBL/GenBank/DDBJ databases">
        <title>Complete Genomes of Fervidibacillus albus and Fervidibacillus halotolerans isolated from tidal flat sediments.</title>
        <authorList>
            <person name="Kwon K.K."/>
            <person name="Yang S.-H."/>
            <person name="Park M.J."/>
            <person name="Oh H.-M."/>
        </authorList>
    </citation>
    <scope>NUCLEOTIDE SEQUENCE</scope>
    <source>
        <strain evidence="5">MEBiC13591</strain>
    </source>
</reference>
<dbReference type="EMBL" id="CP106878">
    <property type="protein sequence ID" value="WAA08711.1"/>
    <property type="molecule type" value="Genomic_DNA"/>
</dbReference>
<dbReference type="Gene3D" id="3.30.428.10">
    <property type="entry name" value="HIT-like"/>
    <property type="match status" value="1"/>
</dbReference>
<keyword evidence="6" id="KW-1185">Reference proteome</keyword>
<evidence type="ECO:0000313" key="6">
    <source>
        <dbReference type="Proteomes" id="UP001164718"/>
    </source>
</evidence>
<evidence type="ECO:0000256" key="2">
    <source>
        <dbReference type="PIRSR" id="PIRSR601310-3"/>
    </source>
</evidence>
<name>A0A9E8LT43_9BACI</name>
<dbReference type="AlphaFoldDB" id="A0A9E8LT43"/>
<dbReference type="PRINTS" id="PR00332">
    <property type="entry name" value="HISTRIAD"/>
</dbReference>
<gene>
    <name evidence="5" type="ORF">OE104_08670</name>
</gene>
<evidence type="ECO:0000313" key="5">
    <source>
        <dbReference type="EMBL" id="WAA08711.1"/>
    </source>
</evidence>
<dbReference type="InterPro" id="IPR036265">
    <property type="entry name" value="HIT-like_sf"/>
</dbReference>
<dbReference type="InterPro" id="IPR011146">
    <property type="entry name" value="HIT-like"/>
</dbReference>
<dbReference type="Gene3D" id="1.20.5.1170">
    <property type="entry name" value="HIT-like"/>
    <property type="match status" value="1"/>
</dbReference>